<keyword evidence="2" id="KW-1185">Reference proteome</keyword>
<name>A0A0N5ACW7_9BILA</name>
<feature type="compositionally biased region" description="Basic residues" evidence="1">
    <location>
        <begin position="137"/>
        <end position="150"/>
    </location>
</feature>
<dbReference type="Proteomes" id="UP000046393">
    <property type="component" value="Unplaced"/>
</dbReference>
<feature type="region of interest" description="Disordered" evidence="1">
    <location>
        <begin position="77"/>
        <end position="150"/>
    </location>
</feature>
<accession>A0A0N5ACW7</accession>
<organism evidence="2 3">
    <name type="scientific">Syphacia muris</name>
    <dbReference type="NCBI Taxonomy" id="451379"/>
    <lineage>
        <taxon>Eukaryota</taxon>
        <taxon>Metazoa</taxon>
        <taxon>Ecdysozoa</taxon>
        <taxon>Nematoda</taxon>
        <taxon>Chromadorea</taxon>
        <taxon>Rhabditida</taxon>
        <taxon>Spirurina</taxon>
        <taxon>Oxyuridomorpha</taxon>
        <taxon>Oxyuroidea</taxon>
        <taxon>Oxyuridae</taxon>
        <taxon>Syphacia</taxon>
    </lineage>
</organism>
<evidence type="ECO:0000256" key="1">
    <source>
        <dbReference type="SAM" id="MobiDB-lite"/>
    </source>
</evidence>
<feature type="region of interest" description="Disordered" evidence="1">
    <location>
        <begin position="40"/>
        <end position="63"/>
    </location>
</feature>
<protein>
    <submittedName>
        <fullName evidence="3">Uncharacterized protein</fullName>
    </submittedName>
</protein>
<evidence type="ECO:0000313" key="2">
    <source>
        <dbReference type="Proteomes" id="UP000046393"/>
    </source>
</evidence>
<evidence type="ECO:0000313" key="3">
    <source>
        <dbReference type="WBParaSite" id="SMUV_0000199701-mRNA-1"/>
    </source>
</evidence>
<proteinExistence type="predicted"/>
<reference evidence="3" key="1">
    <citation type="submission" date="2017-02" db="UniProtKB">
        <authorList>
            <consortium name="WormBaseParasite"/>
        </authorList>
    </citation>
    <scope>IDENTIFICATION</scope>
</reference>
<feature type="compositionally biased region" description="Basic and acidic residues" evidence="1">
    <location>
        <begin position="121"/>
        <end position="132"/>
    </location>
</feature>
<sequence length="150" mass="17203">MVESRSHHRLFEMLSYYSLNAVKDPSGEDALPDPVVELEIANGDDGQPRPAPSCRRRDRHERVPDVVDLQEGVEMYEIGLPPSPPRDFLRVTNNEPHPGRAAHHSSDRAPGNRLSFHHRLQHNESDGVERRPTLPVSRRKVERCRRKPTK</sequence>
<dbReference type="WBParaSite" id="SMUV_0000199701-mRNA-1">
    <property type="protein sequence ID" value="SMUV_0000199701-mRNA-1"/>
    <property type="gene ID" value="SMUV_0000199701"/>
</dbReference>
<dbReference type="AlphaFoldDB" id="A0A0N5ACW7"/>